<dbReference type="Gene3D" id="2.60.40.420">
    <property type="entry name" value="Cupredoxins - blue copper proteins"/>
    <property type="match status" value="1"/>
</dbReference>
<reference evidence="4 5" key="1">
    <citation type="submission" date="2018-04" db="EMBL/GenBank/DDBJ databases">
        <title>Genomic Encyclopedia of Type Strains, Phase III (KMG-III): the genomes of soil and plant-associated and newly described type strains.</title>
        <authorList>
            <person name="Whitman W."/>
        </authorList>
    </citation>
    <scope>NUCLEOTIDE SEQUENCE [LARGE SCALE GENOMIC DNA]</scope>
    <source>
        <strain evidence="4 5">NW12</strain>
    </source>
</reference>
<dbReference type="PANTHER" id="PTHR11709">
    <property type="entry name" value="MULTI-COPPER OXIDASE"/>
    <property type="match status" value="1"/>
</dbReference>
<name>A0A2T4YUH0_9SPHN</name>
<evidence type="ECO:0000256" key="1">
    <source>
        <dbReference type="ARBA" id="ARBA00022723"/>
    </source>
</evidence>
<dbReference type="PANTHER" id="PTHR11709:SF394">
    <property type="entry name" value="FI03373P-RELATED"/>
    <property type="match status" value="1"/>
</dbReference>
<comment type="caution">
    <text evidence="4">The sequence shown here is derived from an EMBL/GenBank/DDBJ whole genome shotgun (WGS) entry which is preliminary data.</text>
</comment>
<dbReference type="SUPFAM" id="SSF49503">
    <property type="entry name" value="Cupredoxins"/>
    <property type="match status" value="2"/>
</dbReference>
<dbReference type="InterPro" id="IPR008972">
    <property type="entry name" value="Cupredoxin"/>
</dbReference>
<gene>
    <name evidence="4" type="ORF">C8J24_0846</name>
</gene>
<evidence type="ECO:0000256" key="2">
    <source>
        <dbReference type="ARBA" id="ARBA00023002"/>
    </source>
</evidence>
<dbReference type="EMBL" id="PZZN01000001">
    <property type="protein sequence ID" value="PTM47449.1"/>
    <property type="molecule type" value="Genomic_DNA"/>
</dbReference>
<sequence length="398" mass="43502">MERRDFLKIGAGATTVALAATAQQMITPTDTPLSSPAPTPMSLSGSSDLAQSLRLVIEPVEKEMIDGKIVYMVFYFHESGQPQPVLRYREGEPVSISVTNNDLVPHGFAITGIPQATVPEIPPGQTRQVPDFVAPVGGSYLYHDPYEPPLNRILGLHGAFIVDPALGTTVAGSATPFSRAMHTPQIAAVFDAFGRHPRFPGERWKAGDPARDKLWLFSQTDSAINARVAAGYRISGQALIDAFLPDHFHINGLSGFDTAVHDTTASVDRAAAQAIEPVGKQGQPTLLRVMNAGLCTHSAHIHGNHLFECTEADASGVPYCETNVYERDVWIMRPMDRKDMILPFERPPDVPVWPPREEPFPLKYVMHCHTEMSQTAGGGNYPQGLVTHWTMTSPIYAF</sequence>
<keyword evidence="3" id="KW-0186">Copper</keyword>
<dbReference type="InterPro" id="IPR045087">
    <property type="entry name" value="Cu-oxidase_fam"/>
</dbReference>
<dbReference type="AlphaFoldDB" id="A0A2T4YUH0"/>
<dbReference type="GO" id="GO:0016491">
    <property type="term" value="F:oxidoreductase activity"/>
    <property type="evidence" value="ECO:0007669"/>
    <property type="project" value="UniProtKB-KW"/>
</dbReference>
<keyword evidence="5" id="KW-1185">Reference proteome</keyword>
<evidence type="ECO:0000313" key="4">
    <source>
        <dbReference type="EMBL" id="PTM47449.1"/>
    </source>
</evidence>
<organism evidence="4 5">
    <name type="scientific">Sphingomonas aerolata</name>
    <dbReference type="NCBI Taxonomy" id="185951"/>
    <lineage>
        <taxon>Bacteria</taxon>
        <taxon>Pseudomonadati</taxon>
        <taxon>Pseudomonadota</taxon>
        <taxon>Alphaproteobacteria</taxon>
        <taxon>Sphingomonadales</taxon>
        <taxon>Sphingomonadaceae</taxon>
        <taxon>Sphingomonas</taxon>
    </lineage>
</organism>
<dbReference type="RefSeq" id="WP_107930509.1">
    <property type="nucleotide sequence ID" value="NZ_PZZN01000001.1"/>
</dbReference>
<keyword evidence="2" id="KW-0560">Oxidoreductase</keyword>
<evidence type="ECO:0000256" key="3">
    <source>
        <dbReference type="ARBA" id="ARBA00023008"/>
    </source>
</evidence>
<protein>
    <submittedName>
        <fullName evidence="4">Multicopper oxidase</fullName>
    </submittedName>
</protein>
<accession>A0A2T4YUH0</accession>
<proteinExistence type="predicted"/>
<dbReference type="GO" id="GO:0046872">
    <property type="term" value="F:metal ion binding"/>
    <property type="evidence" value="ECO:0007669"/>
    <property type="project" value="UniProtKB-KW"/>
</dbReference>
<evidence type="ECO:0000313" key="5">
    <source>
        <dbReference type="Proteomes" id="UP000240996"/>
    </source>
</evidence>
<dbReference type="Proteomes" id="UP000240996">
    <property type="component" value="Unassembled WGS sequence"/>
</dbReference>
<keyword evidence="1" id="KW-0479">Metal-binding</keyword>